<evidence type="ECO:0000313" key="3">
    <source>
        <dbReference type="Proteomes" id="UP000023555"/>
    </source>
</evidence>
<dbReference type="EMBL" id="AYKQ01000009">
    <property type="protein sequence ID" value="EWH32356.1"/>
    <property type="molecule type" value="Genomic_DNA"/>
</dbReference>
<dbReference type="Proteomes" id="UP000023555">
    <property type="component" value="Unassembled WGS sequence"/>
</dbReference>
<comment type="caution">
    <text evidence="2">The sequence shown here is derived from an EMBL/GenBank/DDBJ whole genome shotgun (WGS) entry which is preliminary data.</text>
</comment>
<gene>
    <name evidence="2" type="ORF">P799_09360</name>
</gene>
<dbReference type="AlphaFoldDB" id="W7S2C6"/>
<feature type="transmembrane region" description="Helical" evidence="1">
    <location>
        <begin position="27"/>
        <end position="45"/>
    </location>
</feature>
<dbReference type="HOGENOM" id="CLU_2753059_0_0_9"/>
<proteinExistence type="predicted"/>
<evidence type="ECO:0000256" key="1">
    <source>
        <dbReference type="SAM" id="Phobius"/>
    </source>
</evidence>
<evidence type="ECO:0000313" key="2">
    <source>
        <dbReference type="EMBL" id="EWH32356.1"/>
    </source>
</evidence>
<protein>
    <submittedName>
        <fullName evidence="2">Uncharacterized protein</fullName>
    </submittedName>
</protein>
<accession>W7S2C6</accession>
<sequence length="82" mass="9340">MYNKVGIYDNRIVKKESGGKMNNKKGIIIASIILLYCVIDVIYTFVLSGKINWSILFLAVCMIGLIEVAIFNNKYLKKNINH</sequence>
<name>W7S2C6_LYSSH</name>
<feature type="transmembrane region" description="Helical" evidence="1">
    <location>
        <begin position="51"/>
        <end position="71"/>
    </location>
</feature>
<reference evidence="2 3" key="1">
    <citation type="journal article" date="2015" name="Stand. Genomic Sci.">
        <title>Genome sequence and description of the mosquitocidal and heavy metal tolerant strain Lysinibacillus sphaericus CBAM5.</title>
        <authorList>
            <person name="Pena-Montenegro T.D."/>
            <person name="Lozano L."/>
            <person name="Dussan J."/>
        </authorList>
    </citation>
    <scope>NUCLEOTIDE SEQUENCE [LARGE SCALE GENOMIC DNA]</scope>
    <source>
        <strain evidence="2">CBAM5</strain>
    </source>
</reference>
<keyword evidence="1" id="KW-0812">Transmembrane</keyword>
<keyword evidence="1" id="KW-1133">Transmembrane helix</keyword>
<keyword evidence="1" id="KW-0472">Membrane</keyword>
<organism evidence="2 3">
    <name type="scientific">Lysinibacillus sphaericus CBAM5</name>
    <dbReference type="NCBI Taxonomy" id="1400869"/>
    <lineage>
        <taxon>Bacteria</taxon>
        <taxon>Bacillati</taxon>
        <taxon>Bacillota</taxon>
        <taxon>Bacilli</taxon>
        <taxon>Bacillales</taxon>
        <taxon>Bacillaceae</taxon>
        <taxon>Lysinibacillus</taxon>
    </lineage>
</organism>